<evidence type="ECO:0000256" key="3">
    <source>
        <dbReference type="ARBA" id="ARBA00022741"/>
    </source>
</evidence>
<dbReference type="InterPro" id="IPR003527">
    <property type="entry name" value="MAP_kinase_CS"/>
</dbReference>
<organism evidence="8 9">
    <name type="scientific">Lepeophtheirus salmonis</name>
    <name type="common">Salmon louse</name>
    <name type="synonym">Caligus salmonis</name>
    <dbReference type="NCBI Taxonomy" id="72036"/>
    <lineage>
        <taxon>Eukaryota</taxon>
        <taxon>Metazoa</taxon>
        <taxon>Ecdysozoa</taxon>
        <taxon>Arthropoda</taxon>
        <taxon>Crustacea</taxon>
        <taxon>Multicrustacea</taxon>
        <taxon>Hexanauplia</taxon>
        <taxon>Copepoda</taxon>
        <taxon>Siphonostomatoida</taxon>
        <taxon>Caligidae</taxon>
        <taxon>Lepeophtheirus</taxon>
    </lineage>
</organism>
<sequence length="361" mass="42000">MSEIDNHLSKKYDVHKRLGKGAYGIVWKAKSRRSGRIVAIKKIFDAFRNRTDAQRTFREIIFLKEFNNHPNIIRLLNVHKADNDRDLYLVFEYMSTDLHHVIRKGNILRDIHKEYIMYQLFQATAYIHSGNVIHRDQKPSNILLDSECRCKIADFGLARSLSSTELEENQDCLTDYVATRWYRAPEILLGYQKYTKGVDMKIHTMDQIEHIARLLGNSQLLKLKKICSSQTAQLVGKMISKHSVSKWSSTIKEKYPEGIDLLQKLLLVTPDDRITAPEAIKHKYVTKFFIIKNMTTTSTTMSFRHSMTMFSSRWISIDVNYMISLKVIKQTKGCEKLAHAFFREEILSQIDGAINYGYPHS</sequence>
<dbReference type="GO" id="GO:0004707">
    <property type="term" value="F:MAP kinase activity"/>
    <property type="evidence" value="ECO:0007669"/>
    <property type="project" value="UniProtKB-EC"/>
</dbReference>
<evidence type="ECO:0000256" key="5">
    <source>
        <dbReference type="ARBA" id="ARBA00022840"/>
    </source>
</evidence>
<dbReference type="PROSITE" id="PS50011">
    <property type="entry name" value="PROTEIN_KINASE_DOM"/>
    <property type="match status" value="1"/>
</dbReference>
<keyword evidence="5 6" id="KW-0067">ATP-binding</keyword>
<evidence type="ECO:0000313" key="8">
    <source>
        <dbReference type="EMBL" id="CAF2806733.1"/>
    </source>
</evidence>
<dbReference type="Proteomes" id="UP000675881">
    <property type="component" value="Chromosome 11"/>
</dbReference>
<dbReference type="SUPFAM" id="SSF56112">
    <property type="entry name" value="Protein kinase-like (PK-like)"/>
    <property type="match status" value="1"/>
</dbReference>
<dbReference type="InterPro" id="IPR017441">
    <property type="entry name" value="Protein_kinase_ATP_BS"/>
</dbReference>
<dbReference type="Gene3D" id="3.30.200.20">
    <property type="entry name" value="Phosphorylase Kinase, domain 1"/>
    <property type="match status" value="1"/>
</dbReference>
<evidence type="ECO:0000256" key="1">
    <source>
        <dbReference type="ARBA" id="ARBA00022527"/>
    </source>
</evidence>
<dbReference type="Pfam" id="PF00069">
    <property type="entry name" value="Pkinase"/>
    <property type="match status" value="1"/>
</dbReference>
<feature type="domain" description="Protein kinase" evidence="7">
    <location>
        <begin position="12"/>
        <end position="285"/>
    </location>
</feature>
<dbReference type="InterPro" id="IPR050117">
    <property type="entry name" value="MAPK"/>
</dbReference>
<gene>
    <name evidence="8" type="ORF">LSAA_2849</name>
</gene>
<dbReference type="PROSITE" id="PS01351">
    <property type="entry name" value="MAPK"/>
    <property type="match status" value="1"/>
</dbReference>
<accession>A0A7R8H1G2</accession>
<name>A0A7R8H1G2_LEPSM</name>
<dbReference type="PANTHER" id="PTHR24055">
    <property type="entry name" value="MITOGEN-ACTIVATED PROTEIN KINASE"/>
    <property type="match status" value="1"/>
</dbReference>
<feature type="binding site" evidence="6">
    <location>
        <position position="42"/>
    </location>
    <ligand>
        <name>ATP</name>
        <dbReference type="ChEBI" id="CHEBI:30616"/>
    </ligand>
</feature>
<dbReference type="Gene3D" id="1.10.510.10">
    <property type="entry name" value="Transferase(Phosphotransferase) domain 1"/>
    <property type="match status" value="2"/>
</dbReference>
<keyword evidence="2 8" id="KW-0808">Transferase</keyword>
<evidence type="ECO:0000259" key="7">
    <source>
        <dbReference type="PROSITE" id="PS50011"/>
    </source>
</evidence>
<keyword evidence="1" id="KW-0723">Serine/threonine-protein kinase</keyword>
<dbReference type="InterPro" id="IPR000719">
    <property type="entry name" value="Prot_kinase_dom"/>
</dbReference>
<keyword evidence="3 6" id="KW-0547">Nucleotide-binding</keyword>
<dbReference type="FunFam" id="1.10.510.10:FF:000624">
    <property type="entry name" value="Mitogen-activated protein kinase"/>
    <property type="match status" value="1"/>
</dbReference>
<dbReference type="AlphaFoldDB" id="A0A7R8H1G2"/>
<keyword evidence="4" id="KW-0418">Kinase</keyword>
<proteinExistence type="predicted"/>
<dbReference type="InterPro" id="IPR011009">
    <property type="entry name" value="Kinase-like_dom_sf"/>
</dbReference>
<dbReference type="FunFam" id="3.30.200.20:FF:000166">
    <property type="entry name" value="Mitogen-activated protein kinase"/>
    <property type="match status" value="1"/>
</dbReference>
<dbReference type="OrthoDB" id="192887at2759"/>
<evidence type="ECO:0000313" key="9">
    <source>
        <dbReference type="Proteomes" id="UP000675881"/>
    </source>
</evidence>
<evidence type="ECO:0000256" key="6">
    <source>
        <dbReference type="PROSITE-ProRule" id="PRU10141"/>
    </source>
</evidence>
<evidence type="ECO:0000256" key="2">
    <source>
        <dbReference type="ARBA" id="ARBA00022679"/>
    </source>
</evidence>
<keyword evidence="9" id="KW-1185">Reference proteome</keyword>
<evidence type="ECO:0000256" key="4">
    <source>
        <dbReference type="ARBA" id="ARBA00022777"/>
    </source>
</evidence>
<dbReference type="EMBL" id="HG994590">
    <property type="protein sequence ID" value="CAF2806733.1"/>
    <property type="molecule type" value="Genomic_DNA"/>
</dbReference>
<dbReference type="GO" id="GO:0005524">
    <property type="term" value="F:ATP binding"/>
    <property type="evidence" value="ECO:0007669"/>
    <property type="project" value="UniProtKB-UniRule"/>
</dbReference>
<dbReference type="EC" id="2.7.11.24" evidence="8"/>
<reference evidence="8" key="1">
    <citation type="submission" date="2021-02" db="EMBL/GenBank/DDBJ databases">
        <authorList>
            <person name="Bekaert M."/>
        </authorList>
    </citation>
    <scope>NUCLEOTIDE SEQUENCE</scope>
    <source>
        <strain evidence="8">IoA-00</strain>
    </source>
</reference>
<dbReference type="PROSITE" id="PS00107">
    <property type="entry name" value="PROTEIN_KINASE_ATP"/>
    <property type="match status" value="1"/>
</dbReference>
<protein>
    <submittedName>
        <fullName evidence="8">MAPK15</fullName>
        <ecNumber evidence="8">2.7.11.24</ecNumber>
    </submittedName>
</protein>